<keyword evidence="2" id="KW-1185">Reference proteome</keyword>
<proteinExistence type="predicted"/>
<accession>A0ACC1BXM9</accession>
<reference evidence="2" key="1">
    <citation type="journal article" date="2023" name="G3 (Bethesda)">
        <title>Genome assembly and association tests identify interacting loci associated with vigor, precocity, and sex in interspecific pistachio rootstocks.</title>
        <authorList>
            <person name="Palmer W."/>
            <person name="Jacygrad E."/>
            <person name="Sagayaradj S."/>
            <person name="Cavanaugh K."/>
            <person name="Han R."/>
            <person name="Bertier L."/>
            <person name="Beede B."/>
            <person name="Kafkas S."/>
            <person name="Golino D."/>
            <person name="Preece J."/>
            <person name="Michelmore R."/>
        </authorList>
    </citation>
    <scope>NUCLEOTIDE SEQUENCE [LARGE SCALE GENOMIC DNA]</scope>
</reference>
<sequence length="25" mass="2763">MHRPCTKTCGADPIVFKPEGFQGDQ</sequence>
<protein>
    <submittedName>
        <fullName evidence="1">Uncharacterized protein</fullName>
    </submittedName>
</protein>
<evidence type="ECO:0000313" key="1">
    <source>
        <dbReference type="EMBL" id="KAJ0104603.1"/>
    </source>
</evidence>
<gene>
    <name evidence="1" type="ORF">Patl1_19399</name>
</gene>
<organism evidence="1 2">
    <name type="scientific">Pistacia atlantica</name>
    <dbReference type="NCBI Taxonomy" id="434234"/>
    <lineage>
        <taxon>Eukaryota</taxon>
        <taxon>Viridiplantae</taxon>
        <taxon>Streptophyta</taxon>
        <taxon>Embryophyta</taxon>
        <taxon>Tracheophyta</taxon>
        <taxon>Spermatophyta</taxon>
        <taxon>Magnoliopsida</taxon>
        <taxon>eudicotyledons</taxon>
        <taxon>Gunneridae</taxon>
        <taxon>Pentapetalae</taxon>
        <taxon>rosids</taxon>
        <taxon>malvids</taxon>
        <taxon>Sapindales</taxon>
        <taxon>Anacardiaceae</taxon>
        <taxon>Pistacia</taxon>
    </lineage>
</organism>
<dbReference type="Proteomes" id="UP001164250">
    <property type="component" value="Chromosome 2"/>
</dbReference>
<evidence type="ECO:0000313" key="2">
    <source>
        <dbReference type="Proteomes" id="UP001164250"/>
    </source>
</evidence>
<name>A0ACC1BXM9_9ROSI</name>
<comment type="caution">
    <text evidence="1">The sequence shown here is derived from an EMBL/GenBank/DDBJ whole genome shotgun (WGS) entry which is preliminary data.</text>
</comment>
<dbReference type="EMBL" id="CM047898">
    <property type="protein sequence ID" value="KAJ0104603.1"/>
    <property type="molecule type" value="Genomic_DNA"/>
</dbReference>